<protein>
    <recommendedName>
        <fullName evidence="3">Transposase Tc1-like domain-containing protein</fullName>
    </recommendedName>
</protein>
<sequence>MSGPQHRKNEYLKQRILKHYKNLSGKVKNYGIFGKIVKLLEDEKLYTHRGFVRRTINTFNSCGKLYRDNKNGRTSKLFKNCTIRSIIDDRLKKNDEETAKSLQVYLQYRNFQLSISTINRIKQSLGWTLRGTRYCQLIREANKPKRVQWANDHISDTFENVIWSDETSVWLEQHATRCYRRRGVLPKRKPKPKYPLKVHVWAGISKKGKTEVCIFKGIMDAKLYVKIIEETLLPFIRNKYPRRHRFMQDNDPKHKSLLARRFFEENNINWWKTPAGE</sequence>
<reference evidence="1" key="1">
    <citation type="submission" date="2019-08" db="EMBL/GenBank/DDBJ databases">
        <title>The improved chromosome-level genome for the pearl oyster Pinctada fucata martensii using PacBio sequencing and Hi-C.</title>
        <authorList>
            <person name="Zheng Z."/>
        </authorList>
    </citation>
    <scope>NUCLEOTIDE SEQUENCE</scope>
    <source>
        <strain evidence="1">ZZ-2019</strain>
        <tissue evidence="1">Adductor muscle</tissue>
    </source>
</reference>
<organism evidence="1 2">
    <name type="scientific">Pinctada imbricata</name>
    <name type="common">Atlantic pearl-oyster</name>
    <name type="synonym">Pinctada martensii</name>
    <dbReference type="NCBI Taxonomy" id="66713"/>
    <lineage>
        <taxon>Eukaryota</taxon>
        <taxon>Metazoa</taxon>
        <taxon>Spiralia</taxon>
        <taxon>Lophotrochozoa</taxon>
        <taxon>Mollusca</taxon>
        <taxon>Bivalvia</taxon>
        <taxon>Autobranchia</taxon>
        <taxon>Pteriomorphia</taxon>
        <taxon>Pterioida</taxon>
        <taxon>Pterioidea</taxon>
        <taxon>Pteriidae</taxon>
        <taxon>Pinctada</taxon>
    </lineage>
</organism>
<dbReference type="AlphaFoldDB" id="A0AA88YPC7"/>
<dbReference type="Gene3D" id="3.30.420.10">
    <property type="entry name" value="Ribonuclease H-like superfamily/Ribonuclease H"/>
    <property type="match status" value="1"/>
</dbReference>
<name>A0AA88YPC7_PINIB</name>
<keyword evidence="2" id="KW-1185">Reference proteome</keyword>
<dbReference type="PANTHER" id="PTHR23022:SF135">
    <property type="entry name" value="SI:DKEY-77F5.3"/>
    <property type="match status" value="1"/>
</dbReference>
<dbReference type="InterPro" id="IPR052338">
    <property type="entry name" value="Transposase_5"/>
</dbReference>
<dbReference type="Proteomes" id="UP001186944">
    <property type="component" value="Unassembled WGS sequence"/>
</dbReference>
<dbReference type="EMBL" id="VSWD01000004">
    <property type="protein sequence ID" value="KAK3104734.1"/>
    <property type="molecule type" value="Genomic_DNA"/>
</dbReference>
<dbReference type="PANTHER" id="PTHR23022">
    <property type="entry name" value="TRANSPOSABLE ELEMENT-RELATED"/>
    <property type="match status" value="1"/>
</dbReference>
<evidence type="ECO:0000313" key="1">
    <source>
        <dbReference type="EMBL" id="KAK3104734.1"/>
    </source>
</evidence>
<evidence type="ECO:0000313" key="2">
    <source>
        <dbReference type="Proteomes" id="UP001186944"/>
    </source>
</evidence>
<comment type="caution">
    <text evidence="1">The sequence shown here is derived from an EMBL/GenBank/DDBJ whole genome shotgun (WGS) entry which is preliminary data.</text>
</comment>
<dbReference type="GO" id="GO:0003676">
    <property type="term" value="F:nucleic acid binding"/>
    <property type="evidence" value="ECO:0007669"/>
    <property type="project" value="InterPro"/>
</dbReference>
<proteinExistence type="predicted"/>
<evidence type="ECO:0008006" key="3">
    <source>
        <dbReference type="Google" id="ProtNLM"/>
    </source>
</evidence>
<gene>
    <name evidence="1" type="ORF">FSP39_008937</name>
</gene>
<accession>A0AA88YPC7</accession>
<dbReference type="InterPro" id="IPR036397">
    <property type="entry name" value="RNaseH_sf"/>
</dbReference>